<name>A0ABT1T3A6_9SPHI</name>
<organism evidence="1 2">
    <name type="scientific">Mucilaginibacter aquariorum</name>
    <dbReference type="NCBI Taxonomy" id="2967225"/>
    <lineage>
        <taxon>Bacteria</taxon>
        <taxon>Pseudomonadati</taxon>
        <taxon>Bacteroidota</taxon>
        <taxon>Sphingobacteriia</taxon>
        <taxon>Sphingobacteriales</taxon>
        <taxon>Sphingobacteriaceae</taxon>
        <taxon>Mucilaginibacter</taxon>
    </lineage>
</organism>
<dbReference type="Proteomes" id="UP001204376">
    <property type="component" value="Unassembled WGS sequence"/>
</dbReference>
<protein>
    <submittedName>
        <fullName evidence="1">YdeI/OmpD-associated family protein</fullName>
    </submittedName>
</protein>
<evidence type="ECO:0000313" key="1">
    <source>
        <dbReference type="EMBL" id="MCQ6958895.1"/>
    </source>
</evidence>
<accession>A0ABT1T3A6</accession>
<evidence type="ECO:0000313" key="2">
    <source>
        <dbReference type="Proteomes" id="UP001204376"/>
    </source>
</evidence>
<sequence length="185" mass="21412">MEPHFFKTPADFRAWLQQHANKETELLVGFYKIGSGKPSITWPQSVDEALCFGWIDSVRKSIDEESYTIRFTPRKATSIWSAVNMKKIAELTEKGLMQPAGIAAYAKRQESRSVIYAFENEAKELKPEYERQLKANKKAWEYFESQAPWYKKVSIHRIMTAKQEKTQLSRLEALIKASEKGERTG</sequence>
<comment type="caution">
    <text evidence="1">The sequence shown here is derived from an EMBL/GenBank/DDBJ whole genome shotgun (WGS) entry which is preliminary data.</text>
</comment>
<proteinExistence type="predicted"/>
<keyword evidence="2" id="KW-1185">Reference proteome</keyword>
<dbReference type="EMBL" id="JANHOH010000002">
    <property type="protein sequence ID" value="MCQ6958895.1"/>
    <property type="molecule type" value="Genomic_DNA"/>
</dbReference>
<dbReference type="Pfam" id="PF13376">
    <property type="entry name" value="OmdA"/>
    <property type="match status" value="1"/>
</dbReference>
<dbReference type="RefSeq" id="WP_256539091.1">
    <property type="nucleotide sequence ID" value="NZ_JANHOH010000002.1"/>
</dbReference>
<gene>
    <name evidence="1" type="ORF">NPE20_13050</name>
</gene>
<reference evidence="1 2" key="1">
    <citation type="submission" date="2022-07" db="EMBL/GenBank/DDBJ databases">
        <title>Mucilaginibacter sp. JC4.</title>
        <authorList>
            <person name="Le V."/>
            <person name="Ko S.-R."/>
            <person name="Ahn C.-Y."/>
            <person name="Oh H.-M."/>
        </authorList>
    </citation>
    <scope>NUCLEOTIDE SEQUENCE [LARGE SCALE GENOMIC DNA]</scope>
    <source>
        <strain evidence="1 2">JC4</strain>
    </source>
</reference>